<evidence type="ECO:0000313" key="2">
    <source>
        <dbReference type="Proteomes" id="UP000826656"/>
    </source>
</evidence>
<gene>
    <name evidence="1" type="ORF">KY290_030559</name>
</gene>
<comment type="caution">
    <text evidence="1">The sequence shown here is derived from an EMBL/GenBank/DDBJ whole genome shotgun (WGS) entry which is preliminary data.</text>
</comment>
<dbReference type="Proteomes" id="UP000826656">
    <property type="component" value="Unassembled WGS sequence"/>
</dbReference>
<accession>A0ABQ7U6Z6</accession>
<sequence length="109" mass="12225">MTMKTIKEAVMISGLTKFRAWRLPNPYLGVTTRFGLHGDVESLFASVKLKCPTDNSWQPWRHWISFCPRAVESSYGLFCPSLSFSAANDLSNGKTAKIVVCENHHTFAS</sequence>
<proteinExistence type="predicted"/>
<protein>
    <submittedName>
        <fullName evidence="1">Uncharacterized protein</fullName>
    </submittedName>
</protein>
<reference evidence="1 2" key="1">
    <citation type="journal article" date="2021" name="bioRxiv">
        <title>Chromosome-scale and haplotype-resolved genome assembly of a tetraploid potato cultivar.</title>
        <authorList>
            <person name="Sun H."/>
            <person name="Jiao W.-B."/>
            <person name="Krause K."/>
            <person name="Campoy J.A."/>
            <person name="Goel M."/>
            <person name="Folz-Donahue K."/>
            <person name="Kukat C."/>
            <person name="Huettel B."/>
            <person name="Schneeberger K."/>
        </authorList>
    </citation>
    <scope>NUCLEOTIDE SEQUENCE [LARGE SCALE GENOMIC DNA]</scope>
    <source>
        <strain evidence="1">SolTubOtavaFocal</strain>
        <tissue evidence="1">Leaves</tissue>
    </source>
</reference>
<organism evidence="1 2">
    <name type="scientific">Solanum tuberosum</name>
    <name type="common">Potato</name>
    <dbReference type="NCBI Taxonomy" id="4113"/>
    <lineage>
        <taxon>Eukaryota</taxon>
        <taxon>Viridiplantae</taxon>
        <taxon>Streptophyta</taxon>
        <taxon>Embryophyta</taxon>
        <taxon>Tracheophyta</taxon>
        <taxon>Spermatophyta</taxon>
        <taxon>Magnoliopsida</taxon>
        <taxon>eudicotyledons</taxon>
        <taxon>Gunneridae</taxon>
        <taxon>Pentapetalae</taxon>
        <taxon>asterids</taxon>
        <taxon>lamiids</taxon>
        <taxon>Solanales</taxon>
        <taxon>Solanaceae</taxon>
        <taxon>Solanoideae</taxon>
        <taxon>Solaneae</taxon>
        <taxon>Solanum</taxon>
    </lineage>
</organism>
<name>A0ABQ7U6Z6_SOLTU</name>
<evidence type="ECO:0000313" key="1">
    <source>
        <dbReference type="EMBL" id="KAH0742566.1"/>
    </source>
</evidence>
<keyword evidence="2" id="KW-1185">Reference proteome</keyword>
<dbReference type="EMBL" id="JAIVGD010000023">
    <property type="protein sequence ID" value="KAH0742566.1"/>
    <property type="molecule type" value="Genomic_DNA"/>
</dbReference>